<name>A0A9W7DB29_9STRA</name>
<dbReference type="OrthoDB" id="146003at2759"/>
<evidence type="ECO:0000256" key="1">
    <source>
        <dbReference type="SAM" id="MobiDB-lite"/>
    </source>
</evidence>
<evidence type="ECO:0000313" key="3">
    <source>
        <dbReference type="Proteomes" id="UP001165121"/>
    </source>
</evidence>
<feature type="compositionally biased region" description="Low complexity" evidence="1">
    <location>
        <begin position="29"/>
        <end position="43"/>
    </location>
</feature>
<evidence type="ECO:0000313" key="2">
    <source>
        <dbReference type="EMBL" id="GMG16675.1"/>
    </source>
</evidence>
<feature type="region of interest" description="Disordered" evidence="1">
    <location>
        <begin position="29"/>
        <end position="56"/>
    </location>
</feature>
<accession>A0A9W7DB29</accession>
<dbReference type="AlphaFoldDB" id="A0A9W7DB29"/>
<organism evidence="2 3">
    <name type="scientific">Phytophthora fragariaefolia</name>
    <dbReference type="NCBI Taxonomy" id="1490495"/>
    <lineage>
        <taxon>Eukaryota</taxon>
        <taxon>Sar</taxon>
        <taxon>Stramenopiles</taxon>
        <taxon>Oomycota</taxon>
        <taxon>Peronosporomycetes</taxon>
        <taxon>Peronosporales</taxon>
        <taxon>Peronosporaceae</taxon>
        <taxon>Phytophthora</taxon>
    </lineage>
</organism>
<reference evidence="2" key="1">
    <citation type="submission" date="2023-04" db="EMBL/GenBank/DDBJ databases">
        <title>Phytophthora fragariaefolia NBRC 109709.</title>
        <authorList>
            <person name="Ichikawa N."/>
            <person name="Sato H."/>
            <person name="Tonouchi N."/>
        </authorList>
    </citation>
    <scope>NUCLEOTIDE SEQUENCE</scope>
    <source>
        <strain evidence="2">NBRC 109709</strain>
    </source>
</reference>
<feature type="compositionally biased region" description="Polar residues" evidence="1">
    <location>
        <begin position="44"/>
        <end position="56"/>
    </location>
</feature>
<protein>
    <submittedName>
        <fullName evidence="2">Unnamed protein product</fullName>
    </submittedName>
</protein>
<keyword evidence="3" id="KW-1185">Reference proteome</keyword>
<sequence>MAPRFTTARPHPWSTTGTGAIVTRTASSTITTARTTRSEAASTYSMAHNRAQQSDSTDIGMDVAWIDTSVRLSQRTLDALVHSESHVELSQAAVP</sequence>
<dbReference type="Proteomes" id="UP001165121">
    <property type="component" value="Unassembled WGS sequence"/>
</dbReference>
<comment type="caution">
    <text evidence="2">The sequence shown here is derived from an EMBL/GenBank/DDBJ whole genome shotgun (WGS) entry which is preliminary data.</text>
</comment>
<gene>
    <name evidence="2" type="ORF">Pfra01_002985700</name>
</gene>
<proteinExistence type="predicted"/>
<dbReference type="EMBL" id="BSXT01018948">
    <property type="protein sequence ID" value="GMG16675.1"/>
    <property type="molecule type" value="Genomic_DNA"/>
</dbReference>